<evidence type="ECO:0000313" key="6">
    <source>
        <dbReference type="Proteomes" id="UP000195514"/>
    </source>
</evidence>
<evidence type="ECO:0000313" key="5">
    <source>
        <dbReference type="EMBL" id="SMX53638.1"/>
    </source>
</evidence>
<dbReference type="GO" id="GO:0005975">
    <property type="term" value="P:carbohydrate metabolic process"/>
    <property type="evidence" value="ECO:0007669"/>
    <property type="project" value="InterPro"/>
</dbReference>
<name>A0A1Y6K447_9CHLR</name>
<sequence>MVKGTYYFTKGFMWGTATAAHQVEGHNTNNTWFAWEQEESRILNRDRSGLACDWWGGRWREDFDRAQASAQNAHRLSIEWSRIQPAPDRWDENALDRYREMLIGLQDRKMTPMVTLHHFSEPLWVAEMGGWENEEIIELFTKFVEKTVAALKPYCHLWVTINEPNVFAFNAYIDGVFPPGKQDVKIALDVLRHMVLAHARAYHVIHELQPEARVGTAINYRGFKPASQWPWDRWMAKLHHHLFNNVFVQALHTGTFKALGKKQKLDRVSGTQDFLGLNYYTGEYVRFNPFAPDQFFARRFFRPDSLLSETGFIAHDPQGLVECVKWGNQFGVPMIITENGVEDREDVLRPRYLVEHLHALWRVINDNYPVEGYFYWTLVDNFEWERGWSQRFGLWELNQKTQARVRRPSAELYEEICRINGISSEVTARYAPEAMQTLFP</sequence>
<evidence type="ECO:0000256" key="3">
    <source>
        <dbReference type="ARBA" id="ARBA00023295"/>
    </source>
</evidence>
<dbReference type="InterPro" id="IPR001360">
    <property type="entry name" value="Glyco_hydro_1"/>
</dbReference>
<reference evidence="6" key="1">
    <citation type="submission" date="2017-05" db="EMBL/GenBank/DDBJ databases">
        <authorList>
            <person name="Kirkegaard R."/>
            <person name="Mcilroy J S."/>
        </authorList>
    </citation>
    <scope>NUCLEOTIDE SEQUENCE [LARGE SCALE GENOMIC DNA]</scope>
</reference>
<keyword evidence="6" id="KW-1185">Reference proteome</keyword>
<evidence type="ECO:0000256" key="1">
    <source>
        <dbReference type="ARBA" id="ARBA00010838"/>
    </source>
</evidence>
<dbReference type="Proteomes" id="UP000195514">
    <property type="component" value="Chromosome I"/>
</dbReference>
<keyword evidence="3 5" id="KW-0326">Glycosidase</keyword>
<organism evidence="5 6">
    <name type="scientific">Candidatus Brevifilum fermentans</name>
    <dbReference type="NCBI Taxonomy" id="1986204"/>
    <lineage>
        <taxon>Bacteria</taxon>
        <taxon>Bacillati</taxon>
        <taxon>Chloroflexota</taxon>
        <taxon>Anaerolineae</taxon>
        <taxon>Anaerolineales</taxon>
        <taxon>Anaerolineaceae</taxon>
        <taxon>Candidatus Brevifilum</taxon>
    </lineage>
</organism>
<dbReference type="Gene3D" id="3.20.20.80">
    <property type="entry name" value="Glycosidases"/>
    <property type="match status" value="1"/>
</dbReference>
<dbReference type="GO" id="GO:0008422">
    <property type="term" value="F:beta-glucosidase activity"/>
    <property type="evidence" value="ECO:0007669"/>
    <property type="project" value="TreeGrafter"/>
</dbReference>
<dbReference type="PANTHER" id="PTHR10353">
    <property type="entry name" value="GLYCOSYL HYDROLASE"/>
    <property type="match status" value="1"/>
</dbReference>
<gene>
    <name evidence="5" type="ORF">CFX1CAM_0572</name>
</gene>
<dbReference type="RefSeq" id="WP_087861566.1">
    <property type="nucleotide sequence ID" value="NZ_LT859958.1"/>
</dbReference>
<dbReference type="PANTHER" id="PTHR10353:SF209">
    <property type="entry name" value="GALACTOLIPID GALACTOSYLTRANSFERASE SFR2, CHLOROPLASTIC"/>
    <property type="match status" value="1"/>
</dbReference>
<dbReference type="EMBL" id="LT859958">
    <property type="protein sequence ID" value="SMX53638.1"/>
    <property type="molecule type" value="Genomic_DNA"/>
</dbReference>
<evidence type="ECO:0000256" key="2">
    <source>
        <dbReference type="ARBA" id="ARBA00022801"/>
    </source>
</evidence>
<dbReference type="Pfam" id="PF00232">
    <property type="entry name" value="Glyco_hydro_1"/>
    <property type="match status" value="1"/>
</dbReference>
<protein>
    <submittedName>
        <fullName evidence="5">Glycosidase</fullName>
        <ecNumber evidence="5">3.2.1.-</ecNumber>
    </submittedName>
</protein>
<dbReference type="PRINTS" id="PR00131">
    <property type="entry name" value="GLHYDRLASE1"/>
</dbReference>
<dbReference type="EC" id="3.2.1.-" evidence="5"/>
<dbReference type="SUPFAM" id="SSF51445">
    <property type="entry name" value="(Trans)glycosidases"/>
    <property type="match status" value="1"/>
</dbReference>
<keyword evidence="2 5" id="KW-0378">Hydrolase</keyword>
<evidence type="ECO:0000256" key="4">
    <source>
        <dbReference type="RuleBase" id="RU003690"/>
    </source>
</evidence>
<comment type="similarity">
    <text evidence="1 4">Belongs to the glycosyl hydrolase 1 family.</text>
</comment>
<dbReference type="KEGG" id="abat:CFX1CAM_0572"/>
<dbReference type="AlphaFoldDB" id="A0A1Y6K447"/>
<dbReference type="InterPro" id="IPR017853">
    <property type="entry name" value="GH"/>
</dbReference>
<accession>A0A1Y6K447</accession>
<dbReference type="OrthoDB" id="9765195at2"/>
<proteinExistence type="inferred from homology"/>